<feature type="domain" description="Type VI secretion system FHA" evidence="2">
    <location>
        <begin position="303"/>
        <end position="481"/>
    </location>
</feature>
<feature type="region of interest" description="Disordered" evidence="1">
    <location>
        <begin position="224"/>
        <end position="258"/>
    </location>
</feature>
<keyword evidence="4" id="KW-1185">Reference proteome</keyword>
<dbReference type="Gene3D" id="2.60.200.20">
    <property type="match status" value="1"/>
</dbReference>
<protein>
    <recommendedName>
        <fullName evidence="2">Type VI secretion system FHA domain-containing protein</fullName>
    </recommendedName>
</protein>
<dbReference type="CDD" id="cd00060">
    <property type="entry name" value="FHA"/>
    <property type="match status" value="1"/>
</dbReference>
<dbReference type="InterPro" id="IPR008984">
    <property type="entry name" value="SMAD_FHA_dom_sf"/>
</dbReference>
<gene>
    <name evidence="3" type="ORF">BZJ21_07505</name>
</gene>
<dbReference type="NCBIfam" id="TIGR03354">
    <property type="entry name" value="VI_FHA"/>
    <property type="match status" value="1"/>
</dbReference>
<dbReference type="EMBL" id="MUFR01000017">
    <property type="protein sequence ID" value="OOF34047.1"/>
    <property type="molecule type" value="Genomic_DNA"/>
</dbReference>
<sequence>MVSQHQNGITLVVANAQTLESGLSAQIRFVESGGTIGASPAVHWRLKDRLGRVHDLHCEILMVDGAFCVRDECGQTFVNGTDMPLGKGQLARLAHKDEMQIGPYEIRVLTGKNEEVDAGHIDTLFDSNHTDLLANGHEPVDDEPELEDVSAPIDPLAELEASTHIQGSNWLLEGEPAEQISETGHLISKKNLVEKQPSFTPQADSEDVMSASVRLKRIFGFGQKKNQATSNKSDQQVLDAQPANMASHTPSKPIENEMKPMDEKELGLLEQEVAKSLQNESSPTPSNNHGGHGQHLLTGPMLEGLGVRITNEQDVQRMHFLSQEMGQSLQACLKGLLALHEQAADGRFGTMNRNLQPIEDNPLRLGLSYQDTVRTMYDADKSLVHLSAPAAIAESLKNVRDHNEATQDAISEALDQILNAFSPEVLLRRFQHCRRNTDAHEDGESAWAWEMYCNYYKELTSNRQQGFAKLFWEIFEQVYDKRIREKQQEG</sequence>
<feature type="compositionally biased region" description="Polar residues" evidence="1">
    <location>
        <begin position="224"/>
        <end position="250"/>
    </location>
</feature>
<dbReference type="Pfam" id="PF20232">
    <property type="entry name" value="T6SS_FHA_C"/>
    <property type="match status" value="1"/>
</dbReference>
<evidence type="ECO:0000313" key="4">
    <source>
        <dbReference type="Proteomes" id="UP000189431"/>
    </source>
</evidence>
<organism evidence="3 4">
    <name type="scientific">Salinivibrio costicola subsp. alcaliphilus</name>
    <dbReference type="NCBI Taxonomy" id="272773"/>
    <lineage>
        <taxon>Bacteria</taxon>
        <taxon>Pseudomonadati</taxon>
        <taxon>Pseudomonadota</taxon>
        <taxon>Gammaproteobacteria</taxon>
        <taxon>Vibrionales</taxon>
        <taxon>Vibrionaceae</taxon>
        <taxon>Salinivibrio</taxon>
    </lineage>
</organism>
<evidence type="ECO:0000259" key="2">
    <source>
        <dbReference type="Pfam" id="PF20232"/>
    </source>
</evidence>
<name>A0ABX3KSU9_SALCS</name>
<evidence type="ECO:0000313" key="3">
    <source>
        <dbReference type="EMBL" id="OOF34047.1"/>
    </source>
</evidence>
<dbReference type="Proteomes" id="UP000189431">
    <property type="component" value="Unassembled WGS sequence"/>
</dbReference>
<dbReference type="RefSeq" id="WP_077669471.1">
    <property type="nucleotide sequence ID" value="NZ_MUFR01000017.1"/>
</dbReference>
<dbReference type="SUPFAM" id="SSF49879">
    <property type="entry name" value="SMAD/FHA domain"/>
    <property type="match status" value="1"/>
</dbReference>
<feature type="region of interest" description="Disordered" evidence="1">
    <location>
        <begin position="276"/>
        <end position="297"/>
    </location>
</feature>
<proteinExistence type="predicted"/>
<dbReference type="InterPro" id="IPR017735">
    <property type="entry name" value="T6SS_FHA"/>
</dbReference>
<comment type="caution">
    <text evidence="3">The sequence shown here is derived from an EMBL/GenBank/DDBJ whole genome shotgun (WGS) entry which is preliminary data.</text>
</comment>
<evidence type="ECO:0000256" key="1">
    <source>
        <dbReference type="SAM" id="MobiDB-lite"/>
    </source>
</evidence>
<reference evidence="4" key="1">
    <citation type="submission" date="2017-01" db="EMBL/GenBank/DDBJ databases">
        <title>Draft genome of the species Salinivibrio costicola subsp. alcaliphilus.</title>
        <authorList>
            <person name="Lopez-Hermoso C."/>
            <person name="De La Haba R."/>
            <person name="Sanchez-Porro C."/>
            <person name="Ventosa A."/>
        </authorList>
    </citation>
    <scope>NUCLEOTIDE SEQUENCE [LARGE SCALE GENOMIC DNA]</scope>
    <source>
        <strain evidence="4">CBH448</strain>
    </source>
</reference>
<feature type="compositionally biased region" description="Polar residues" evidence="1">
    <location>
        <begin position="276"/>
        <end position="289"/>
    </location>
</feature>
<accession>A0ABX3KSU9</accession>
<dbReference type="InterPro" id="IPR046883">
    <property type="entry name" value="T6SS_FHA_C"/>
</dbReference>